<reference evidence="5" key="1">
    <citation type="submission" date="2024-06" db="EMBL/GenBank/DDBJ databases">
        <authorList>
            <person name="Ryan C."/>
        </authorList>
    </citation>
    <scope>NUCLEOTIDE SEQUENCE [LARGE SCALE GENOMIC DNA]</scope>
</reference>
<dbReference type="EMBL" id="OZ075123">
    <property type="protein sequence ID" value="CAL4916047.1"/>
    <property type="molecule type" value="Genomic_DNA"/>
</dbReference>
<feature type="compositionally biased region" description="Polar residues" evidence="1">
    <location>
        <begin position="33"/>
        <end position="46"/>
    </location>
</feature>
<name>A0ABC8WV06_9POAL</name>
<dbReference type="PANTHER" id="PTHR32133">
    <property type="entry name" value="OS07G0120400 PROTEIN"/>
    <property type="match status" value="1"/>
</dbReference>
<evidence type="ECO:0000259" key="3">
    <source>
        <dbReference type="Pfam" id="PF23635"/>
    </source>
</evidence>
<dbReference type="SUPFAM" id="SSF81383">
    <property type="entry name" value="F-box domain"/>
    <property type="match status" value="1"/>
</dbReference>
<feature type="domain" description="F-box protein AT5G49610-like beta-propeller" evidence="3">
    <location>
        <begin position="187"/>
        <end position="442"/>
    </location>
</feature>
<evidence type="ECO:0000256" key="1">
    <source>
        <dbReference type="SAM" id="MobiDB-lite"/>
    </source>
</evidence>
<dbReference type="InterPro" id="IPR001810">
    <property type="entry name" value="F-box_dom"/>
</dbReference>
<dbReference type="AlphaFoldDB" id="A0ABC8WV06"/>
<feature type="region of interest" description="Disordered" evidence="1">
    <location>
        <begin position="1"/>
        <end position="94"/>
    </location>
</feature>
<dbReference type="InterPro" id="IPR056594">
    <property type="entry name" value="AT5G49610-like_b-prop"/>
</dbReference>
<protein>
    <recommendedName>
        <fullName evidence="6">F-box domain-containing protein</fullName>
    </recommendedName>
</protein>
<dbReference type="Proteomes" id="UP001497457">
    <property type="component" value="Chromosome 13rd"/>
</dbReference>
<feature type="compositionally biased region" description="Gly residues" evidence="1">
    <location>
        <begin position="1"/>
        <end position="11"/>
    </location>
</feature>
<dbReference type="Pfam" id="PF23635">
    <property type="entry name" value="Beta-prop_AT5G49610-like"/>
    <property type="match status" value="1"/>
</dbReference>
<dbReference type="Pfam" id="PF00646">
    <property type="entry name" value="F-box"/>
    <property type="match status" value="1"/>
</dbReference>
<dbReference type="InterPro" id="IPR036047">
    <property type="entry name" value="F-box-like_dom_sf"/>
</dbReference>
<accession>A0ABC8WV06</accession>
<dbReference type="Gene3D" id="1.20.1280.50">
    <property type="match status" value="1"/>
</dbReference>
<feature type="domain" description="F-box" evidence="2">
    <location>
        <begin position="103"/>
        <end position="137"/>
    </location>
</feature>
<keyword evidence="5" id="KW-1185">Reference proteome</keyword>
<feature type="compositionally biased region" description="Low complexity" evidence="1">
    <location>
        <begin position="17"/>
        <end position="29"/>
    </location>
</feature>
<evidence type="ECO:0000259" key="2">
    <source>
        <dbReference type="Pfam" id="PF00646"/>
    </source>
</evidence>
<organism evidence="4 5">
    <name type="scientific">Urochloa decumbens</name>
    <dbReference type="NCBI Taxonomy" id="240449"/>
    <lineage>
        <taxon>Eukaryota</taxon>
        <taxon>Viridiplantae</taxon>
        <taxon>Streptophyta</taxon>
        <taxon>Embryophyta</taxon>
        <taxon>Tracheophyta</taxon>
        <taxon>Spermatophyta</taxon>
        <taxon>Magnoliopsida</taxon>
        <taxon>Liliopsida</taxon>
        <taxon>Poales</taxon>
        <taxon>Poaceae</taxon>
        <taxon>PACMAD clade</taxon>
        <taxon>Panicoideae</taxon>
        <taxon>Panicodae</taxon>
        <taxon>Paniceae</taxon>
        <taxon>Melinidinae</taxon>
        <taxon>Urochloa</taxon>
    </lineage>
</organism>
<dbReference type="PANTHER" id="PTHR32133:SF271">
    <property type="entry name" value="F-BOX DOMAIN-CONTAINING PROTEIN"/>
    <property type="match status" value="1"/>
</dbReference>
<gene>
    <name evidence="4" type="ORF">URODEC1_LOCUS17848</name>
</gene>
<feature type="compositionally biased region" description="Low complexity" evidence="1">
    <location>
        <begin position="55"/>
        <end position="67"/>
    </location>
</feature>
<sequence length="520" mass="56253">MDRVAGRGGRSQRGSRRLGLGRPGRSGAAEGWTSATGSGRLTSAEPSSGGGAAGGASAAGRRSQRGGTMVWRPRLPQPLAQSGSSEGASPAVPAALDNEDTFGEILLRLPALPSSLPRAGAVCKRWRRLVTDPGFLHRFRAHHGKAPLLGFFSHNRGKVAFTSVLDPPDRIPAAGRFSLRLPKGSSIYGCRHGRVLVVTGGKPFSFLVWVPVSGDQCPLRLPLPPASGGNNYMIDGTIVCAAGGQGHVHGACHSSPFRVVFLGHCVDQIVVWVYSSETGAWGDAISIMWLGPFDPDDFACCNTLVGNSIYWLFNESNMAILEFDLDRQCLATVEAPPEVIGLDPSVQDACQFLIMPAESGELGFLILEGFNARIWKRKAKHDGDNGWVLRNTFKLRLPLKSWAHRYPSEIVGFAEEYNVVFIAAGGGAVFMVHLESGQFKKLPQKLGYRTCYPFTSFCTAGPAPVVSLVPPVMRLEDLLTHIEVVKDRELDLMIEDREVDRWDPMILEASMPPDAKGLVF</sequence>
<evidence type="ECO:0000313" key="4">
    <source>
        <dbReference type="EMBL" id="CAL4916047.1"/>
    </source>
</evidence>
<proteinExistence type="predicted"/>
<evidence type="ECO:0000313" key="5">
    <source>
        <dbReference type="Proteomes" id="UP001497457"/>
    </source>
</evidence>
<evidence type="ECO:0008006" key="6">
    <source>
        <dbReference type="Google" id="ProtNLM"/>
    </source>
</evidence>
<reference evidence="4 5" key="2">
    <citation type="submission" date="2024-10" db="EMBL/GenBank/DDBJ databases">
        <authorList>
            <person name="Ryan C."/>
        </authorList>
    </citation>
    <scope>NUCLEOTIDE SEQUENCE [LARGE SCALE GENOMIC DNA]</scope>
</reference>